<accession>A0A919W4B1</accession>
<keyword evidence="3" id="KW-0328">Glycosyltransferase</keyword>
<dbReference type="GO" id="GO:0016020">
    <property type="term" value="C:membrane"/>
    <property type="evidence" value="ECO:0007669"/>
    <property type="project" value="InterPro"/>
</dbReference>
<dbReference type="RefSeq" id="WP_344646555.1">
    <property type="nucleotide sequence ID" value="NZ_BAAATW010000017.1"/>
</dbReference>
<reference evidence="15" key="1">
    <citation type="submission" date="2021-03" db="EMBL/GenBank/DDBJ databases">
        <title>Whole genome shotgun sequence of Actinoplanes consettensis NBRC 14913.</title>
        <authorList>
            <person name="Komaki H."/>
            <person name="Tamura T."/>
        </authorList>
    </citation>
    <scope>NUCLEOTIDE SEQUENCE</scope>
    <source>
        <strain evidence="15">NBRC 14913</strain>
    </source>
</reference>
<evidence type="ECO:0000256" key="7">
    <source>
        <dbReference type="ARBA" id="ARBA00022824"/>
    </source>
</evidence>
<protein>
    <recommendedName>
        <fullName evidence="14">Peptide O-xylosyltransferase</fullName>
    </recommendedName>
</protein>
<name>A0A919W4B1_9ACTN</name>
<evidence type="ECO:0000256" key="5">
    <source>
        <dbReference type="ARBA" id="ARBA00022692"/>
    </source>
</evidence>
<comment type="subcellular location">
    <subcellularLocation>
        <location evidence="2">Endoplasmic reticulum membrane</location>
        <topology evidence="2">Single-pass type II membrane protein</topology>
    </subcellularLocation>
    <subcellularLocation>
        <location evidence="1">Golgi apparatus membrane</location>
        <topology evidence="1">Single-pass type II membrane protein</topology>
    </subcellularLocation>
</comment>
<dbReference type="PANTHER" id="PTHR46025:SF3">
    <property type="entry name" value="XYLOSYLTRANSFERASE OXT"/>
    <property type="match status" value="1"/>
</dbReference>
<dbReference type="EMBL" id="BOQP01000036">
    <property type="protein sequence ID" value="GIM79153.1"/>
    <property type="molecule type" value="Genomic_DNA"/>
</dbReference>
<keyword evidence="10" id="KW-0333">Golgi apparatus</keyword>
<keyword evidence="11" id="KW-0472">Membrane</keyword>
<evidence type="ECO:0000256" key="2">
    <source>
        <dbReference type="ARBA" id="ARBA00004648"/>
    </source>
</evidence>
<evidence type="ECO:0000256" key="14">
    <source>
        <dbReference type="ARBA" id="ARBA00042865"/>
    </source>
</evidence>
<keyword evidence="16" id="KW-1185">Reference proteome</keyword>
<evidence type="ECO:0000256" key="10">
    <source>
        <dbReference type="ARBA" id="ARBA00023034"/>
    </source>
</evidence>
<keyword evidence="9" id="KW-1133">Transmembrane helix</keyword>
<keyword evidence="4" id="KW-0808">Transferase</keyword>
<dbReference type="GO" id="GO:0030158">
    <property type="term" value="F:protein xylosyltransferase activity"/>
    <property type="evidence" value="ECO:0007669"/>
    <property type="project" value="InterPro"/>
</dbReference>
<dbReference type="GO" id="GO:0050650">
    <property type="term" value="P:chondroitin sulfate proteoglycan biosynthetic process"/>
    <property type="evidence" value="ECO:0007669"/>
    <property type="project" value="TreeGrafter"/>
</dbReference>
<dbReference type="AlphaFoldDB" id="A0A919W4B1"/>
<dbReference type="Proteomes" id="UP000680865">
    <property type="component" value="Unassembled WGS sequence"/>
</dbReference>
<keyword evidence="5" id="KW-0812">Transmembrane</keyword>
<evidence type="ECO:0000313" key="16">
    <source>
        <dbReference type="Proteomes" id="UP000680865"/>
    </source>
</evidence>
<gene>
    <name evidence="15" type="ORF">Aco04nite_64090</name>
</gene>
<organism evidence="15 16">
    <name type="scientific">Winogradskya consettensis</name>
    <dbReference type="NCBI Taxonomy" id="113560"/>
    <lineage>
        <taxon>Bacteria</taxon>
        <taxon>Bacillati</taxon>
        <taxon>Actinomycetota</taxon>
        <taxon>Actinomycetes</taxon>
        <taxon>Micromonosporales</taxon>
        <taxon>Micromonosporaceae</taxon>
        <taxon>Winogradskya</taxon>
    </lineage>
</organism>
<keyword evidence="7" id="KW-0256">Endoplasmic reticulum</keyword>
<dbReference type="GO" id="GO:0015012">
    <property type="term" value="P:heparan sulfate proteoglycan biosynthetic process"/>
    <property type="evidence" value="ECO:0007669"/>
    <property type="project" value="TreeGrafter"/>
</dbReference>
<evidence type="ECO:0000256" key="6">
    <source>
        <dbReference type="ARBA" id="ARBA00022723"/>
    </source>
</evidence>
<evidence type="ECO:0000256" key="1">
    <source>
        <dbReference type="ARBA" id="ARBA00004323"/>
    </source>
</evidence>
<keyword evidence="12" id="KW-1015">Disulfide bond</keyword>
<dbReference type="InterPro" id="IPR043538">
    <property type="entry name" value="XYLT"/>
</dbReference>
<evidence type="ECO:0000313" key="15">
    <source>
        <dbReference type="EMBL" id="GIM79153.1"/>
    </source>
</evidence>
<keyword evidence="6" id="KW-0479">Metal-binding</keyword>
<dbReference type="InterPro" id="IPR003406">
    <property type="entry name" value="Glyco_trans_14"/>
</dbReference>
<keyword evidence="13" id="KW-0325">Glycoprotein</keyword>
<evidence type="ECO:0000256" key="11">
    <source>
        <dbReference type="ARBA" id="ARBA00023136"/>
    </source>
</evidence>
<evidence type="ECO:0000256" key="12">
    <source>
        <dbReference type="ARBA" id="ARBA00023157"/>
    </source>
</evidence>
<evidence type="ECO:0000256" key="4">
    <source>
        <dbReference type="ARBA" id="ARBA00022679"/>
    </source>
</evidence>
<evidence type="ECO:0000256" key="13">
    <source>
        <dbReference type="ARBA" id="ARBA00023180"/>
    </source>
</evidence>
<evidence type="ECO:0000256" key="3">
    <source>
        <dbReference type="ARBA" id="ARBA00022676"/>
    </source>
</evidence>
<evidence type="ECO:0000256" key="9">
    <source>
        <dbReference type="ARBA" id="ARBA00022989"/>
    </source>
</evidence>
<dbReference type="GO" id="GO:0046872">
    <property type="term" value="F:metal ion binding"/>
    <property type="evidence" value="ECO:0007669"/>
    <property type="project" value="UniProtKB-KW"/>
</dbReference>
<dbReference type="Pfam" id="PF02485">
    <property type="entry name" value="Branch"/>
    <property type="match status" value="1"/>
</dbReference>
<proteinExistence type="predicted"/>
<evidence type="ECO:0000256" key="8">
    <source>
        <dbReference type="ARBA" id="ARBA00022968"/>
    </source>
</evidence>
<comment type="caution">
    <text evidence="15">The sequence shown here is derived from an EMBL/GenBank/DDBJ whole genome shotgun (WGS) entry which is preliminary data.</text>
</comment>
<keyword evidence="8" id="KW-0735">Signal-anchor</keyword>
<dbReference type="PANTHER" id="PTHR46025">
    <property type="entry name" value="XYLOSYLTRANSFERASE OXT"/>
    <property type="match status" value="1"/>
</dbReference>
<sequence>MEMTPLAVVILAHADAPHLRRLIGALSGIPVVLHCDRKTPESVYAEMTSGLGGNVRVVGRTRTSLASWSLVNAELRCLATALEWTGASHIAVLSGADYPLMSIDRIHRELTAWQGRTWMENVPVPTAKWNTRRQHDGGMWRFRRRYLVVRDQAVYVRGHPVPLPFRRTVPAELSLRAASQWKIYARHHVSALLEIAATRPDLMKFWRTTLVPEESFAASVLASPALLGADRLEPNESGAWFLEWRAPGDGHPQWLDDTDLEKLRPGKLFARKFSSRQSRLLDRIDGVLRGARAGK</sequence>